<gene>
    <name evidence="2" type="ORF">MNBD_ALPHA06-1907</name>
</gene>
<protein>
    <recommendedName>
        <fullName evidence="3">TRAP-type C4-dicarboxylate transport system, periplasmic component</fullName>
    </recommendedName>
</protein>
<evidence type="ECO:0000256" key="1">
    <source>
        <dbReference type="ARBA" id="ARBA00022729"/>
    </source>
</evidence>
<proteinExistence type="predicted"/>
<dbReference type="AlphaFoldDB" id="A0A3B0R3Q3"/>
<dbReference type="PANTHER" id="PTHR33376:SF5">
    <property type="entry name" value="EXTRACYTOPLASMIC SOLUTE RECEPTOR PROTEIN"/>
    <property type="match status" value="1"/>
</dbReference>
<dbReference type="Pfam" id="PF03480">
    <property type="entry name" value="DctP"/>
    <property type="match status" value="1"/>
</dbReference>
<name>A0A3B0R3Q3_9ZZZZ</name>
<dbReference type="GO" id="GO:0055085">
    <property type="term" value="P:transmembrane transport"/>
    <property type="evidence" value="ECO:0007669"/>
    <property type="project" value="InterPro"/>
</dbReference>
<dbReference type="EMBL" id="UOEE01000020">
    <property type="protein sequence ID" value="VAV86929.1"/>
    <property type="molecule type" value="Genomic_DNA"/>
</dbReference>
<dbReference type="PANTHER" id="PTHR33376">
    <property type="match status" value="1"/>
</dbReference>
<dbReference type="InterPro" id="IPR018389">
    <property type="entry name" value="DctP_fam"/>
</dbReference>
<dbReference type="PROSITE" id="PS51318">
    <property type="entry name" value="TAT"/>
    <property type="match status" value="1"/>
</dbReference>
<dbReference type="InterPro" id="IPR006311">
    <property type="entry name" value="TAT_signal"/>
</dbReference>
<accession>A0A3B0R3Q3</accession>
<organism evidence="2">
    <name type="scientific">hydrothermal vent metagenome</name>
    <dbReference type="NCBI Taxonomy" id="652676"/>
    <lineage>
        <taxon>unclassified sequences</taxon>
        <taxon>metagenomes</taxon>
        <taxon>ecological metagenomes</taxon>
    </lineage>
</organism>
<evidence type="ECO:0000313" key="2">
    <source>
        <dbReference type="EMBL" id="VAV86929.1"/>
    </source>
</evidence>
<sequence length="173" mass="18520">MSKKINRRKLLAATGLGLTGLAAACAKASEDNANTEDSPAAPMVQTKKVRKLRMVTSWPPNFPGLGTTAEQIARNISQLTEGSLEIKLFGAGELVPAHQEFDAVSSGAADMYHAADYYWQGKSKGFSFFAAVPFGMTTIETLGWMQYGDGNKLWQQLSGQFNVYAMAAGSTGS</sequence>
<feature type="non-terminal residue" evidence="2">
    <location>
        <position position="173"/>
    </location>
</feature>
<dbReference type="Gene3D" id="3.40.190.170">
    <property type="entry name" value="Bacterial extracellular solute-binding protein, family 7"/>
    <property type="match status" value="1"/>
</dbReference>
<dbReference type="PROSITE" id="PS51257">
    <property type="entry name" value="PROKAR_LIPOPROTEIN"/>
    <property type="match status" value="1"/>
</dbReference>
<dbReference type="InterPro" id="IPR038404">
    <property type="entry name" value="TRAP_DctP_sf"/>
</dbReference>
<evidence type="ECO:0008006" key="3">
    <source>
        <dbReference type="Google" id="ProtNLM"/>
    </source>
</evidence>
<reference evidence="2" key="1">
    <citation type="submission" date="2018-06" db="EMBL/GenBank/DDBJ databases">
        <authorList>
            <person name="Zhirakovskaya E."/>
        </authorList>
    </citation>
    <scope>NUCLEOTIDE SEQUENCE</scope>
</reference>
<keyword evidence="1" id="KW-0732">Signal</keyword>